<feature type="zinc finger region" description="C3H1-type" evidence="5">
    <location>
        <begin position="229"/>
        <end position="257"/>
    </location>
</feature>
<dbReference type="GO" id="GO:0003729">
    <property type="term" value="F:mRNA binding"/>
    <property type="evidence" value="ECO:0007669"/>
    <property type="project" value="InterPro"/>
</dbReference>
<dbReference type="GO" id="GO:0008270">
    <property type="term" value="F:zinc ion binding"/>
    <property type="evidence" value="ECO:0007669"/>
    <property type="project" value="UniProtKB-KW"/>
</dbReference>
<dbReference type="PANTHER" id="PTHR12547">
    <property type="entry name" value="CCCH ZINC FINGER/TIS11-RELATED"/>
    <property type="match status" value="1"/>
</dbReference>
<protein>
    <recommendedName>
        <fullName evidence="7">C3H1-type domain-containing protein</fullName>
    </recommendedName>
</protein>
<dbReference type="InterPro" id="IPR000571">
    <property type="entry name" value="Znf_CCCH"/>
</dbReference>
<feature type="region of interest" description="Disordered" evidence="6">
    <location>
        <begin position="636"/>
        <end position="658"/>
    </location>
</feature>
<evidence type="ECO:0000313" key="9">
    <source>
        <dbReference type="Proteomes" id="UP000193719"/>
    </source>
</evidence>
<evidence type="ECO:0000256" key="3">
    <source>
        <dbReference type="ARBA" id="ARBA00022771"/>
    </source>
</evidence>
<keyword evidence="1 5" id="KW-0479">Metal-binding</keyword>
<reference evidence="8 9" key="1">
    <citation type="submission" date="2016-08" db="EMBL/GenBank/DDBJ databases">
        <title>Genomes of anaerobic fungi encode conserved fungal cellulosomes for biomass hydrolysis.</title>
        <authorList>
            <consortium name="DOE Joint Genome Institute"/>
            <person name="Haitjema C.H."/>
            <person name="Gilmore S.P."/>
            <person name="Henske J.K."/>
            <person name="Solomon K.V."/>
            <person name="De Groot R."/>
            <person name="Kuo A."/>
            <person name="Mondo S.J."/>
            <person name="Salamov A.A."/>
            <person name="Labutti K."/>
            <person name="Zhao Z."/>
            <person name="Chiniquy J."/>
            <person name="Barry K."/>
            <person name="Brewer H.M."/>
            <person name="Purvine S.O."/>
            <person name="Wright A.T."/>
            <person name="Boxma B."/>
            <person name="Van Alen T."/>
            <person name="Hackstein J.H."/>
            <person name="Baker S.E."/>
            <person name="Grigoriev I.V."/>
            <person name="O'Malley M.A."/>
        </authorList>
    </citation>
    <scope>NUCLEOTIDE SEQUENCE [LARGE SCALE GENOMIC DNA]</scope>
    <source>
        <strain evidence="9">finn</strain>
    </source>
</reference>
<dbReference type="AlphaFoldDB" id="A0A1Y1V821"/>
<evidence type="ECO:0000256" key="4">
    <source>
        <dbReference type="ARBA" id="ARBA00022833"/>
    </source>
</evidence>
<dbReference type="PANTHER" id="PTHR12547:SF18">
    <property type="entry name" value="PROTEIN TIS11"/>
    <property type="match status" value="1"/>
</dbReference>
<feature type="region of interest" description="Disordered" evidence="6">
    <location>
        <begin position="1"/>
        <end position="22"/>
    </location>
</feature>
<dbReference type="EMBL" id="MCFH01000024">
    <property type="protein sequence ID" value="ORX49379.1"/>
    <property type="molecule type" value="Genomic_DNA"/>
</dbReference>
<evidence type="ECO:0000313" key="8">
    <source>
        <dbReference type="EMBL" id="ORX49379.1"/>
    </source>
</evidence>
<feature type="region of interest" description="Disordered" evidence="6">
    <location>
        <begin position="260"/>
        <end position="370"/>
    </location>
</feature>
<dbReference type="InterPro" id="IPR036855">
    <property type="entry name" value="Znf_CCCH_sf"/>
</dbReference>
<feature type="zinc finger region" description="C3H1-type" evidence="5">
    <location>
        <begin position="191"/>
        <end position="219"/>
    </location>
</feature>
<feature type="domain" description="C3H1-type" evidence="7">
    <location>
        <begin position="229"/>
        <end position="257"/>
    </location>
</feature>
<evidence type="ECO:0000256" key="2">
    <source>
        <dbReference type="ARBA" id="ARBA00022737"/>
    </source>
</evidence>
<dbReference type="OrthoDB" id="410307at2759"/>
<dbReference type="SUPFAM" id="SSF90229">
    <property type="entry name" value="CCCH zinc finger"/>
    <property type="match status" value="2"/>
</dbReference>
<proteinExistence type="predicted"/>
<reference evidence="8 9" key="2">
    <citation type="submission" date="2016-08" db="EMBL/GenBank/DDBJ databases">
        <title>Pervasive Adenine N6-methylation of Active Genes in Fungi.</title>
        <authorList>
            <consortium name="DOE Joint Genome Institute"/>
            <person name="Mondo S.J."/>
            <person name="Dannebaum R.O."/>
            <person name="Kuo R.C."/>
            <person name="Labutti K."/>
            <person name="Haridas S."/>
            <person name="Kuo A."/>
            <person name="Salamov A."/>
            <person name="Ahrendt S.R."/>
            <person name="Lipzen A."/>
            <person name="Sullivan W."/>
            <person name="Andreopoulos W.B."/>
            <person name="Clum A."/>
            <person name="Lindquist E."/>
            <person name="Daum C."/>
            <person name="Ramamoorthy G.K."/>
            <person name="Gryganskyi A."/>
            <person name="Culley D."/>
            <person name="Magnuson J.K."/>
            <person name="James T.Y."/>
            <person name="O'Malley M.A."/>
            <person name="Stajich J.E."/>
            <person name="Spatafora J.W."/>
            <person name="Visel A."/>
            <person name="Grigoriev I.V."/>
        </authorList>
    </citation>
    <scope>NUCLEOTIDE SEQUENCE [LARGE SCALE GENOMIC DNA]</scope>
    <source>
        <strain evidence="9">finn</strain>
    </source>
</reference>
<dbReference type="SMART" id="SM00356">
    <property type="entry name" value="ZnF_C3H1"/>
    <property type="match status" value="2"/>
</dbReference>
<dbReference type="Proteomes" id="UP000193719">
    <property type="component" value="Unassembled WGS sequence"/>
</dbReference>
<evidence type="ECO:0000256" key="1">
    <source>
        <dbReference type="ARBA" id="ARBA00022723"/>
    </source>
</evidence>
<evidence type="ECO:0000259" key="7">
    <source>
        <dbReference type="PROSITE" id="PS50103"/>
    </source>
</evidence>
<dbReference type="InterPro" id="IPR045877">
    <property type="entry name" value="ZFP36-like"/>
</dbReference>
<dbReference type="FunFam" id="4.10.1000.10:FF:000002">
    <property type="entry name" value="Zinc finger protein 36, C3H1 type-like 1"/>
    <property type="match status" value="1"/>
</dbReference>
<feature type="compositionally biased region" description="Basic and acidic residues" evidence="6">
    <location>
        <begin position="345"/>
        <end position="370"/>
    </location>
</feature>
<gene>
    <name evidence="8" type="ORF">BCR36DRAFT_370949</name>
</gene>
<accession>A0A1Y1V821</accession>
<feature type="domain" description="C3H1-type" evidence="7">
    <location>
        <begin position="191"/>
        <end position="219"/>
    </location>
</feature>
<evidence type="ECO:0000256" key="6">
    <source>
        <dbReference type="SAM" id="MobiDB-lite"/>
    </source>
</evidence>
<sequence>MKRQTASQSRGNVPPRINTPNNQEFIQDYFSGHHQQSPFSPSKGVDNMYNSMYYPNNQMVPQNNGPMYNTATDTIENYELNDNTNSKQKWEISRGMTTPTTPIHPTNEMNQFSIPVPFRNGYEMYGDHQQPLLSPTPYIRTNGPFMNGGNRGNEEMMVGMNPVMKDQNNNLLSPVAMENTGGAQNNKKANLYKTELCRSYEETGQCRYGSKCQFAHSESELRHVDRHPKYKTEMCKTFWEQGTCPYGKRCCFIHTRRDLSKKEDTQTPTTPSKNNVKKSFQDISTVNKKKENSTDSTNLSEGETIAITNEEGEVTNNSRSRSGSDSVTATSITEEIISNDEPEEKNEVDNKKIEESKEKSKSEKEESKNITKYTEKEKTVTPSISVPIKTNNKTNFSKGISSSFEPMAKTPTSQAFNYSTSFGGSINMVGNPLNTGFVPRRMNSMAFNPTSPLDTELMLNNNYGEVNGKIINKHGMSTSLPANDILDEKMMYKLQNLHIQTAPNNQRANQNNQSMMSPLSSSFNQNNIFMKQPLNVNTSQISSNLFLNQSTAAASPFTPGTPSLFLSPKQPHMGLPSIPIIDDEASSFKGPGSVSGKDSDFGDDTLSNATEELINTPSTPSNNLFAKQAINTQKISTPHSVSPLQSRMGSSLPNTPNHPNSFNPSAIDEIFSGNNNIINDFKLEQLVQE</sequence>
<name>A0A1Y1V821_9FUNG</name>
<keyword evidence="9" id="KW-1185">Reference proteome</keyword>
<feature type="compositionally biased region" description="Polar residues" evidence="6">
    <location>
        <begin position="1"/>
        <end position="11"/>
    </location>
</feature>
<feature type="compositionally biased region" description="Polar residues" evidence="6">
    <location>
        <begin position="266"/>
        <end position="286"/>
    </location>
</feature>
<keyword evidence="3 5" id="KW-0863">Zinc-finger</keyword>
<keyword evidence="2" id="KW-0677">Repeat</keyword>
<feature type="compositionally biased region" description="Polar residues" evidence="6">
    <location>
        <begin position="314"/>
        <end position="333"/>
    </location>
</feature>
<keyword evidence="4 5" id="KW-0862">Zinc</keyword>
<evidence type="ECO:0000256" key="5">
    <source>
        <dbReference type="PROSITE-ProRule" id="PRU00723"/>
    </source>
</evidence>
<dbReference type="STRING" id="1754191.A0A1Y1V821"/>
<dbReference type="FunFam" id="4.10.1000.10:FF:000001">
    <property type="entry name" value="zinc finger CCCH domain-containing protein 15-like"/>
    <property type="match status" value="1"/>
</dbReference>
<dbReference type="PROSITE" id="PS50103">
    <property type="entry name" value="ZF_C3H1"/>
    <property type="match status" value="2"/>
</dbReference>
<dbReference type="Gene3D" id="4.10.1000.10">
    <property type="entry name" value="Zinc finger, CCCH-type"/>
    <property type="match status" value="2"/>
</dbReference>
<dbReference type="Pfam" id="PF00642">
    <property type="entry name" value="zf-CCCH"/>
    <property type="match status" value="2"/>
</dbReference>
<organism evidence="8 9">
    <name type="scientific">Piromyces finnis</name>
    <dbReference type="NCBI Taxonomy" id="1754191"/>
    <lineage>
        <taxon>Eukaryota</taxon>
        <taxon>Fungi</taxon>
        <taxon>Fungi incertae sedis</taxon>
        <taxon>Chytridiomycota</taxon>
        <taxon>Chytridiomycota incertae sedis</taxon>
        <taxon>Neocallimastigomycetes</taxon>
        <taxon>Neocallimastigales</taxon>
        <taxon>Neocallimastigaceae</taxon>
        <taxon>Piromyces</taxon>
    </lineage>
</organism>
<comment type="caution">
    <text evidence="8">The sequence shown here is derived from an EMBL/GenBank/DDBJ whole genome shotgun (WGS) entry which is preliminary data.</text>
</comment>